<organism evidence="2 3">
    <name type="scientific">Naegleria fowleri</name>
    <name type="common">Brain eating amoeba</name>
    <dbReference type="NCBI Taxonomy" id="5763"/>
    <lineage>
        <taxon>Eukaryota</taxon>
        <taxon>Discoba</taxon>
        <taxon>Heterolobosea</taxon>
        <taxon>Tetramitia</taxon>
        <taxon>Eutetramitia</taxon>
        <taxon>Vahlkampfiidae</taxon>
        <taxon>Naegleria</taxon>
    </lineage>
</organism>
<dbReference type="GeneID" id="68114046"/>
<dbReference type="RefSeq" id="XP_044558931.1">
    <property type="nucleotide sequence ID" value="XM_044710505.1"/>
</dbReference>
<feature type="region of interest" description="Disordered" evidence="1">
    <location>
        <begin position="125"/>
        <end position="160"/>
    </location>
</feature>
<name>A0A6A5BJG2_NAEFO</name>
<dbReference type="VEuPathDB" id="AmoebaDB:FDP41_006828"/>
<accession>A0A6A5BJG2</accession>
<evidence type="ECO:0000313" key="2">
    <source>
        <dbReference type="EMBL" id="KAF0974218.1"/>
    </source>
</evidence>
<feature type="compositionally biased region" description="Low complexity" evidence="1">
    <location>
        <begin position="28"/>
        <end position="38"/>
    </location>
</feature>
<proteinExistence type="predicted"/>
<protein>
    <submittedName>
        <fullName evidence="2">Uncharacterized protein</fullName>
    </submittedName>
</protein>
<evidence type="ECO:0000313" key="3">
    <source>
        <dbReference type="Proteomes" id="UP000444721"/>
    </source>
</evidence>
<comment type="caution">
    <text evidence="2">The sequence shown here is derived from an EMBL/GenBank/DDBJ whole genome shotgun (WGS) entry which is preliminary data.</text>
</comment>
<feature type="region of interest" description="Disordered" evidence="1">
    <location>
        <begin position="1"/>
        <end position="42"/>
    </location>
</feature>
<evidence type="ECO:0000256" key="1">
    <source>
        <dbReference type="SAM" id="MobiDB-lite"/>
    </source>
</evidence>
<keyword evidence="3" id="KW-1185">Reference proteome</keyword>
<feature type="compositionally biased region" description="Low complexity" evidence="1">
    <location>
        <begin position="75"/>
        <end position="94"/>
    </location>
</feature>
<dbReference type="VEuPathDB" id="AmoebaDB:NF0044910"/>
<sequence>MFPHTQHHQQQQDNPPKEDKSHSKGRQSPPSRTSNTSSTRRKILFQEAQEADSAKIMQSISKFLSFDSGMTSGYSSSRKGIQKKSSSSSSNLLSSNRISISSTELGNQIVNMSMTWKKTIGSVDDQHVEQQKDHHSSSTTEVSAQASEHEATSTTEQEISSSTLQVIHDLFDQRFLEHQLDNMHLK</sequence>
<reference evidence="2 3" key="1">
    <citation type="journal article" date="2019" name="Sci. Rep.">
        <title>Nanopore sequencing improves the draft genome of the human pathogenic amoeba Naegleria fowleri.</title>
        <authorList>
            <person name="Liechti N."/>
            <person name="Schurch N."/>
            <person name="Bruggmann R."/>
            <person name="Wittwer M."/>
        </authorList>
    </citation>
    <scope>NUCLEOTIDE SEQUENCE [LARGE SCALE GENOMIC DNA]</scope>
    <source>
        <strain evidence="2 3">ATCC 30894</strain>
    </source>
</reference>
<dbReference type="Proteomes" id="UP000444721">
    <property type="component" value="Unassembled WGS sequence"/>
</dbReference>
<dbReference type="EMBL" id="VFQX01000053">
    <property type="protein sequence ID" value="KAF0974218.1"/>
    <property type="molecule type" value="Genomic_DNA"/>
</dbReference>
<feature type="region of interest" description="Disordered" evidence="1">
    <location>
        <begin position="71"/>
        <end position="94"/>
    </location>
</feature>
<dbReference type="VEuPathDB" id="AmoebaDB:NfTy_075550"/>
<feature type="compositionally biased region" description="Basic and acidic residues" evidence="1">
    <location>
        <begin position="125"/>
        <end position="136"/>
    </location>
</feature>
<gene>
    <name evidence="2" type="ORF">FDP41_006828</name>
</gene>
<dbReference type="AlphaFoldDB" id="A0A6A5BJG2"/>
<feature type="compositionally biased region" description="Polar residues" evidence="1">
    <location>
        <begin position="137"/>
        <end position="146"/>
    </location>
</feature>